<sequence length="184" mass="20907">MASRSEPLEFTLLGLLSAGPLHGYELRKRCLAILGPFRALSFGSLYPQLRRMSLSNLIEVSENESVTGSSRRAKISYSITDSGKKRFAELTENADASEDEAFGVHFAFFGPTSRTSRVRILEGRRRRLKDKAEVLSKELERSPLNGEVLGIDKYLIEWRRHSLDSATREIAWLDEMIQSERKTQ</sequence>
<dbReference type="EMBL" id="CAEZZS010000009">
    <property type="protein sequence ID" value="CAB4770577.1"/>
    <property type="molecule type" value="Genomic_DNA"/>
</dbReference>
<proteinExistence type="predicted"/>
<evidence type="ECO:0000259" key="1">
    <source>
        <dbReference type="Pfam" id="PF03551"/>
    </source>
</evidence>
<dbReference type="InterPro" id="IPR052509">
    <property type="entry name" value="Metal_resp_DNA-bind_regulator"/>
</dbReference>
<dbReference type="InterPro" id="IPR036388">
    <property type="entry name" value="WH-like_DNA-bd_sf"/>
</dbReference>
<dbReference type="EMBL" id="CAFBPY010000011">
    <property type="protein sequence ID" value="CAB5034229.1"/>
    <property type="molecule type" value="Genomic_DNA"/>
</dbReference>
<dbReference type="InterPro" id="IPR036390">
    <property type="entry name" value="WH_DNA-bd_sf"/>
</dbReference>
<dbReference type="PANTHER" id="PTHR33169:SF26">
    <property type="entry name" value="CONSERVED PROTEIN"/>
    <property type="match status" value="1"/>
</dbReference>
<name>A0A6J7CUD5_9ZZZZ</name>
<dbReference type="PANTHER" id="PTHR33169">
    <property type="entry name" value="PADR-FAMILY TRANSCRIPTIONAL REGULATOR"/>
    <property type="match status" value="1"/>
</dbReference>
<evidence type="ECO:0000313" key="4">
    <source>
        <dbReference type="EMBL" id="CAB4719173.1"/>
    </source>
</evidence>
<protein>
    <submittedName>
        <fullName evidence="6">Unannotated protein</fullName>
    </submittedName>
</protein>
<gene>
    <name evidence="2" type="ORF">UFOPK1811_01275</name>
    <name evidence="3" type="ORF">UFOPK2360_01364</name>
    <name evidence="4" type="ORF">UFOPK2659_00528</name>
    <name evidence="5" type="ORF">UFOPK2922_00320</name>
    <name evidence="6" type="ORF">UFOPK3306_00393</name>
    <name evidence="7" type="ORF">UFOPK4209_00138</name>
</gene>
<evidence type="ECO:0000313" key="6">
    <source>
        <dbReference type="EMBL" id="CAB4860505.1"/>
    </source>
</evidence>
<evidence type="ECO:0000313" key="5">
    <source>
        <dbReference type="EMBL" id="CAB4770577.1"/>
    </source>
</evidence>
<dbReference type="InterPro" id="IPR005149">
    <property type="entry name" value="Tscrpt_reg_PadR_N"/>
</dbReference>
<evidence type="ECO:0000313" key="7">
    <source>
        <dbReference type="EMBL" id="CAB5034229.1"/>
    </source>
</evidence>
<dbReference type="EMBL" id="CAEZYJ010000057">
    <property type="protein sequence ID" value="CAB4719173.1"/>
    <property type="molecule type" value="Genomic_DNA"/>
</dbReference>
<feature type="domain" description="Transcription regulator PadR N-terminal" evidence="1">
    <location>
        <begin position="12"/>
        <end position="89"/>
    </location>
</feature>
<dbReference type="EMBL" id="CAEZUJ010000083">
    <property type="protein sequence ID" value="CAB4608630.1"/>
    <property type="molecule type" value="Genomic_DNA"/>
</dbReference>
<reference evidence="6" key="1">
    <citation type="submission" date="2020-05" db="EMBL/GenBank/DDBJ databases">
        <authorList>
            <person name="Chiriac C."/>
            <person name="Salcher M."/>
            <person name="Ghai R."/>
            <person name="Kavagutti S V."/>
        </authorList>
    </citation>
    <scope>NUCLEOTIDE SEQUENCE</scope>
</reference>
<organism evidence="6">
    <name type="scientific">freshwater metagenome</name>
    <dbReference type="NCBI Taxonomy" id="449393"/>
    <lineage>
        <taxon>unclassified sequences</taxon>
        <taxon>metagenomes</taxon>
        <taxon>ecological metagenomes</taxon>
    </lineage>
</organism>
<evidence type="ECO:0000313" key="2">
    <source>
        <dbReference type="EMBL" id="CAB4608630.1"/>
    </source>
</evidence>
<dbReference type="AlphaFoldDB" id="A0A6J7CUD5"/>
<dbReference type="EMBL" id="CAFBLI010000019">
    <property type="protein sequence ID" value="CAB4860505.1"/>
    <property type="molecule type" value="Genomic_DNA"/>
</dbReference>
<dbReference type="Gene3D" id="1.10.10.10">
    <property type="entry name" value="Winged helix-like DNA-binding domain superfamily/Winged helix DNA-binding domain"/>
    <property type="match status" value="1"/>
</dbReference>
<dbReference type="Pfam" id="PF03551">
    <property type="entry name" value="PadR"/>
    <property type="match status" value="1"/>
</dbReference>
<accession>A0A6J7CUD5</accession>
<evidence type="ECO:0000313" key="3">
    <source>
        <dbReference type="EMBL" id="CAB4695488.1"/>
    </source>
</evidence>
<dbReference type="SUPFAM" id="SSF46785">
    <property type="entry name" value="Winged helix' DNA-binding domain"/>
    <property type="match status" value="1"/>
</dbReference>
<dbReference type="EMBL" id="CAEZXH010000131">
    <property type="protein sequence ID" value="CAB4695488.1"/>
    <property type="molecule type" value="Genomic_DNA"/>
</dbReference>